<dbReference type="EMBL" id="JACHMO010000001">
    <property type="protein sequence ID" value="MBB5803063.1"/>
    <property type="molecule type" value="Genomic_DNA"/>
</dbReference>
<comment type="caution">
    <text evidence="3">The sequence shown here is derived from an EMBL/GenBank/DDBJ whole genome shotgun (WGS) entry which is preliminary data.</text>
</comment>
<dbReference type="Proteomes" id="UP000552097">
    <property type="component" value="Unassembled WGS sequence"/>
</dbReference>
<keyword evidence="4" id="KW-1185">Reference proteome</keyword>
<feature type="transmembrane region" description="Helical" evidence="2">
    <location>
        <begin position="193"/>
        <end position="210"/>
    </location>
</feature>
<evidence type="ECO:0000256" key="1">
    <source>
        <dbReference type="SAM" id="MobiDB-lite"/>
    </source>
</evidence>
<feature type="transmembrane region" description="Helical" evidence="2">
    <location>
        <begin position="127"/>
        <end position="156"/>
    </location>
</feature>
<dbReference type="RefSeq" id="WP_184920184.1">
    <property type="nucleotide sequence ID" value="NZ_JACHMO010000001.1"/>
</dbReference>
<reference evidence="3 4" key="1">
    <citation type="submission" date="2020-08" db="EMBL/GenBank/DDBJ databases">
        <title>Sequencing the genomes of 1000 actinobacteria strains.</title>
        <authorList>
            <person name="Klenk H.-P."/>
        </authorList>
    </citation>
    <scope>NUCLEOTIDE SEQUENCE [LARGE SCALE GENOMIC DNA]</scope>
    <source>
        <strain evidence="3 4">DSM 45486</strain>
    </source>
</reference>
<feature type="transmembrane region" description="Helical" evidence="2">
    <location>
        <begin position="44"/>
        <end position="64"/>
    </location>
</feature>
<keyword evidence="2" id="KW-0812">Transmembrane</keyword>
<accession>A0A7W9HJG6</accession>
<feature type="region of interest" description="Disordered" evidence="1">
    <location>
        <begin position="316"/>
        <end position="360"/>
    </location>
</feature>
<evidence type="ECO:0000256" key="2">
    <source>
        <dbReference type="SAM" id="Phobius"/>
    </source>
</evidence>
<gene>
    <name evidence="3" type="ORF">F4560_002831</name>
</gene>
<evidence type="ECO:0000313" key="4">
    <source>
        <dbReference type="Proteomes" id="UP000552097"/>
    </source>
</evidence>
<feature type="transmembrane region" description="Helical" evidence="2">
    <location>
        <begin position="84"/>
        <end position="106"/>
    </location>
</feature>
<feature type="transmembrane region" description="Helical" evidence="2">
    <location>
        <begin position="244"/>
        <end position="264"/>
    </location>
</feature>
<feature type="transmembrane region" description="Helical" evidence="2">
    <location>
        <begin position="162"/>
        <end position="186"/>
    </location>
</feature>
<dbReference type="AlphaFoldDB" id="A0A7W9HJG6"/>
<keyword evidence="2" id="KW-0472">Membrane</keyword>
<protein>
    <submittedName>
        <fullName evidence="3">Uncharacterized protein</fullName>
    </submittedName>
</protein>
<sequence length="360" mass="38922">MTAARSLPERVKDAWASLDDRTTWHVLLLKGIAFEIAQHARNRLALGLVVFFIPFWLALVSSIIPGEPIDFHSWVLRNALRVDANELAMITGGINAVTLIVGFMMFTSMRRSSDFDQRLVYAGYPRWCLLLAKAVGLLLMAGLVALYAGVLMTVFWDPVQPWLLGFGLFIGGLTYGGLGIVMGLVVSNELAGMFVIIMISLVDAMVQNPITNPASDLDLMRFLLAYGAMQAGAVAGFTDRGATAHALIGLVWLAVFAVIGFAAFHRRTKDHTRHTPEVREHAMVTLSSHADGSLAVRSLAGPIILCTQLSQCPAECSAPVPPPAARPRGSRGRAASPSKEDGATRPRTANSAVERTKEMT</sequence>
<name>A0A7W9HJG6_9PSEU</name>
<organism evidence="3 4">
    <name type="scientific">Saccharothrix ecbatanensis</name>
    <dbReference type="NCBI Taxonomy" id="1105145"/>
    <lineage>
        <taxon>Bacteria</taxon>
        <taxon>Bacillati</taxon>
        <taxon>Actinomycetota</taxon>
        <taxon>Actinomycetes</taxon>
        <taxon>Pseudonocardiales</taxon>
        <taxon>Pseudonocardiaceae</taxon>
        <taxon>Saccharothrix</taxon>
    </lineage>
</organism>
<keyword evidence="2" id="KW-1133">Transmembrane helix</keyword>
<proteinExistence type="predicted"/>
<evidence type="ECO:0000313" key="3">
    <source>
        <dbReference type="EMBL" id="MBB5803063.1"/>
    </source>
</evidence>